<dbReference type="PANTHER" id="PTHR38657:SF1">
    <property type="entry name" value="SLR1343 PROTEIN"/>
    <property type="match status" value="1"/>
</dbReference>
<dbReference type="InterPro" id="IPR007357">
    <property type="entry name" value="PhrB-like"/>
</dbReference>
<dbReference type="PANTHER" id="PTHR38657">
    <property type="entry name" value="SLR1343 PROTEIN"/>
    <property type="match status" value="1"/>
</dbReference>
<dbReference type="EMBL" id="CACVAY010000092">
    <property type="protein sequence ID" value="CAA6819339.1"/>
    <property type="molecule type" value="Genomic_DNA"/>
</dbReference>
<accession>A0A6S6TXU6</accession>
<dbReference type="Gene3D" id="1.10.10.1710">
    <property type="entry name" value="Deoxyribodipyrimidine photolyase-related"/>
    <property type="match status" value="1"/>
</dbReference>
<organism evidence="1">
    <name type="scientific">uncultured Thiotrichaceae bacterium</name>
    <dbReference type="NCBI Taxonomy" id="298394"/>
    <lineage>
        <taxon>Bacteria</taxon>
        <taxon>Pseudomonadati</taxon>
        <taxon>Pseudomonadota</taxon>
        <taxon>Gammaproteobacteria</taxon>
        <taxon>Thiotrichales</taxon>
        <taxon>Thiotrichaceae</taxon>
        <taxon>environmental samples</taxon>
    </lineage>
</organism>
<gene>
    <name evidence="1" type="ORF">HELGO_WM18669</name>
</gene>
<reference evidence="1" key="1">
    <citation type="submission" date="2020-01" db="EMBL/GenBank/DDBJ databases">
        <authorList>
            <person name="Meier V. D."/>
            <person name="Meier V D."/>
        </authorList>
    </citation>
    <scope>NUCLEOTIDE SEQUENCE</scope>
    <source>
        <strain evidence="1">HLG_WM_MAG_07</strain>
    </source>
</reference>
<protein>
    <submittedName>
        <fullName evidence="1">Deoxyribodipyrimidine photolyase-related protein</fullName>
    </submittedName>
</protein>
<evidence type="ECO:0000313" key="1">
    <source>
        <dbReference type="EMBL" id="CAA6819339.1"/>
    </source>
</evidence>
<name>A0A6S6TXU6_9GAMM</name>
<dbReference type="Pfam" id="PF04244">
    <property type="entry name" value="DPRP"/>
    <property type="match status" value="1"/>
</dbReference>
<dbReference type="GO" id="GO:0016829">
    <property type="term" value="F:lyase activity"/>
    <property type="evidence" value="ECO:0007669"/>
    <property type="project" value="UniProtKB-KW"/>
</dbReference>
<dbReference type="SUPFAM" id="SSF48173">
    <property type="entry name" value="Cryptochrome/photolyase FAD-binding domain"/>
    <property type="match status" value="1"/>
</dbReference>
<dbReference type="Gene3D" id="1.10.579.10">
    <property type="entry name" value="DNA Cyclobutane Dipyrimidine Photolyase, subunit A, domain 3"/>
    <property type="match status" value="1"/>
</dbReference>
<sequence length="575" mass="66657">MLKTAEPVWRIKNYIYPKKSVSNAESLFVGVENGLAAGKKSRIAQSVVAESPNGAIAMRNLCVILGDQLDRKSRLFEKLDPARDRLWMAEVTEESTHVWSHKQRIVLFLSAMRHFAQALKTADIPLDYWHLQDHQCDSLAEVLSKSLQTHKPEKVRVVRPGDYRVLEALRQVCDRQNIPLEILQDQHFLSTPAEFAQWAKERKQLRMEYWYRKLRQRYQILLEDDGKPAGGKWNYDQANRKSFGKTAPDNVPAPLIFAPDELTHQVIQLVQERFANHPGNLERFNWPVTPEQAENTLEHFIQHSLPHFGDYQDAMWTDEPFLFHSLLSAAINLKLIHPLKVIEKAVKSYKQGLAPLNAVEGFVRQILGWREYVRGLYWLHMPAWQDFNALQAEADLPAFYWTAETDMQCLQQSIQQTLDYGYAHHIQRLMVTGLFSLLYGVEPKQIHAWYLAVYVDAVEWVELPNTIGMSQYADGGLMASKPYAASGNYINKMSNYCKQCVYKPSLAVGNNACPMTFLFWDFLERHQQRFETNPRMGFMLKNLHRKTADEREQIHQNVLQFRQQLESSKVDNGIK</sequence>
<dbReference type="AlphaFoldDB" id="A0A6S6TXU6"/>
<dbReference type="Gene3D" id="1.25.40.80">
    <property type="match status" value="1"/>
</dbReference>
<dbReference type="InterPro" id="IPR014729">
    <property type="entry name" value="Rossmann-like_a/b/a_fold"/>
</dbReference>
<dbReference type="Gene3D" id="3.40.50.620">
    <property type="entry name" value="HUPs"/>
    <property type="match status" value="1"/>
</dbReference>
<keyword evidence="1" id="KW-0456">Lyase</keyword>
<dbReference type="InterPro" id="IPR052551">
    <property type="entry name" value="UV-DNA_repair_photolyase"/>
</dbReference>
<dbReference type="InterPro" id="IPR036134">
    <property type="entry name" value="Crypto/Photolyase_FAD-like_sf"/>
</dbReference>
<proteinExistence type="predicted"/>